<feature type="non-terminal residue" evidence="1">
    <location>
        <position position="1"/>
    </location>
</feature>
<organism evidence="1 2">
    <name type="scientific">Gigaspora margarita</name>
    <dbReference type="NCBI Taxonomy" id="4874"/>
    <lineage>
        <taxon>Eukaryota</taxon>
        <taxon>Fungi</taxon>
        <taxon>Fungi incertae sedis</taxon>
        <taxon>Mucoromycota</taxon>
        <taxon>Glomeromycotina</taxon>
        <taxon>Glomeromycetes</taxon>
        <taxon>Diversisporales</taxon>
        <taxon>Gigasporaceae</taxon>
        <taxon>Gigaspora</taxon>
    </lineage>
</organism>
<name>A0ABN7WQ22_GIGMA</name>
<protein>
    <submittedName>
        <fullName evidence="1">3665_t:CDS:1</fullName>
    </submittedName>
</protein>
<dbReference type="EMBL" id="CAJVQB010056960">
    <property type="protein sequence ID" value="CAG8837951.1"/>
    <property type="molecule type" value="Genomic_DNA"/>
</dbReference>
<sequence>IVLPLGDAHLDLKAGWEGVHLQDMLCCESIIESFFFQRIQAS</sequence>
<keyword evidence="2" id="KW-1185">Reference proteome</keyword>
<accession>A0ABN7WQ22</accession>
<evidence type="ECO:0000313" key="1">
    <source>
        <dbReference type="EMBL" id="CAG8837951.1"/>
    </source>
</evidence>
<gene>
    <name evidence="1" type="ORF">GMARGA_LOCUS33742</name>
</gene>
<evidence type="ECO:0000313" key="2">
    <source>
        <dbReference type="Proteomes" id="UP000789901"/>
    </source>
</evidence>
<proteinExistence type="predicted"/>
<reference evidence="1 2" key="1">
    <citation type="submission" date="2021-06" db="EMBL/GenBank/DDBJ databases">
        <authorList>
            <person name="Kallberg Y."/>
            <person name="Tangrot J."/>
            <person name="Rosling A."/>
        </authorList>
    </citation>
    <scope>NUCLEOTIDE SEQUENCE [LARGE SCALE GENOMIC DNA]</scope>
    <source>
        <strain evidence="1 2">120-4 pot B 10/14</strain>
    </source>
</reference>
<comment type="caution">
    <text evidence="1">The sequence shown here is derived from an EMBL/GenBank/DDBJ whole genome shotgun (WGS) entry which is preliminary data.</text>
</comment>
<dbReference type="Proteomes" id="UP000789901">
    <property type="component" value="Unassembled WGS sequence"/>
</dbReference>